<evidence type="ECO:0000313" key="2">
    <source>
        <dbReference type="EMBL" id="MBW4330899.1"/>
    </source>
</evidence>
<comment type="caution">
    <text evidence="2">The sequence shown here is derived from an EMBL/GenBank/DDBJ whole genome shotgun (WGS) entry which is preliminary data.</text>
</comment>
<dbReference type="Proteomes" id="UP001197214">
    <property type="component" value="Unassembled WGS sequence"/>
</dbReference>
<proteinExistence type="predicted"/>
<dbReference type="InterPro" id="IPR018247">
    <property type="entry name" value="EF_Hand_1_Ca_BS"/>
</dbReference>
<dbReference type="InterPro" id="IPR005632">
    <property type="entry name" value="Chaperone_Skp"/>
</dbReference>
<gene>
    <name evidence="2" type="ORF">KY084_08420</name>
</gene>
<dbReference type="SMART" id="SM00935">
    <property type="entry name" value="OmpH"/>
    <property type="match status" value="1"/>
</dbReference>
<dbReference type="PROSITE" id="PS00018">
    <property type="entry name" value="EF_HAND_1"/>
    <property type="match status" value="1"/>
</dbReference>
<protein>
    <submittedName>
        <fullName evidence="2">OmpH family outer membrane protein</fullName>
    </submittedName>
</protein>
<dbReference type="Pfam" id="PF03938">
    <property type="entry name" value="OmpH"/>
    <property type="match status" value="1"/>
</dbReference>
<keyword evidence="1" id="KW-0732">Signal</keyword>
<keyword evidence="3" id="KW-1185">Reference proteome</keyword>
<name>A0ABS6XL10_9SPHN</name>
<evidence type="ECO:0000256" key="1">
    <source>
        <dbReference type="SAM" id="SignalP"/>
    </source>
</evidence>
<dbReference type="EMBL" id="JAHWZX010000006">
    <property type="protein sequence ID" value="MBW4330899.1"/>
    <property type="molecule type" value="Genomic_DNA"/>
</dbReference>
<feature type="signal peptide" evidence="1">
    <location>
        <begin position="1"/>
        <end position="27"/>
    </location>
</feature>
<dbReference type="RefSeq" id="WP_219238017.1">
    <property type="nucleotide sequence ID" value="NZ_JAHWZX010000006.1"/>
</dbReference>
<evidence type="ECO:0000313" key="3">
    <source>
        <dbReference type="Proteomes" id="UP001197214"/>
    </source>
</evidence>
<organism evidence="2 3">
    <name type="scientific">Stakelama flava</name>
    <dbReference type="NCBI Taxonomy" id="2860338"/>
    <lineage>
        <taxon>Bacteria</taxon>
        <taxon>Pseudomonadati</taxon>
        <taxon>Pseudomonadota</taxon>
        <taxon>Alphaproteobacteria</taxon>
        <taxon>Sphingomonadales</taxon>
        <taxon>Sphingomonadaceae</taxon>
        <taxon>Stakelama</taxon>
    </lineage>
</organism>
<accession>A0ABS6XL10</accession>
<feature type="chain" id="PRO_5046544638" evidence="1">
    <location>
        <begin position="28"/>
        <end position="233"/>
    </location>
</feature>
<reference evidence="2 3" key="1">
    <citation type="submission" date="2021-07" db="EMBL/GenBank/DDBJ databases">
        <title>Stakelama flava sp. nov., a novel endophytic bacterium isolated from branch of Kandelia candel.</title>
        <authorList>
            <person name="Tuo L."/>
        </authorList>
    </citation>
    <scope>NUCLEOTIDE SEQUENCE [LARGE SCALE GENOMIC DNA]</scope>
    <source>
        <strain evidence="2 3">CBK3Z-3</strain>
    </source>
</reference>
<sequence>MKPIQLTALAAAIIAPAMMTAIPGAHAQVSGIATAQPTMAIARSKAFSTANQQITTTYKSSLDQIDAKRKSRQALLAKLDTNNDKKVDDAELQKAKSSNSPVLTQLNQADSEIESLSEPALKAQAYAIEQIAQKYDAAQQQVITSKKINIVLSPDALLYAPDNADITSQIVAQLDQSAPSVAITPPANWQPSRQVLQLQQQLQQIQQVAALQAAQQARQAASSTQTAPAQNSR</sequence>